<dbReference type="InterPro" id="IPR013155">
    <property type="entry name" value="M/V/L/I-tRNA-synth_anticd-bd"/>
</dbReference>
<dbReference type="GO" id="GO:0006428">
    <property type="term" value="P:isoleucyl-tRNA aminoacylation"/>
    <property type="evidence" value="ECO:0007669"/>
    <property type="project" value="UniProtKB-UniRule"/>
</dbReference>
<dbReference type="RefSeq" id="WP_054965626.1">
    <property type="nucleotide sequence ID" value="NZ_FMUN01000006.1"/>
</dbReference>
<keyword evidence="7 12" id="KW-0067">ATP-binding</keyword>
<comment type="catalytic activity">
    <reaction evidence="11 12">
        <text>tRNA(Ile) + L-isoleucine + ATP = L-isoleucyl-tRNA(Ile) + AMP + diphosphate</text>
        <dbReference type="Rhea" id="RHEA:11060"/>
        <dbReference type="Rhea" id="RHEA-COMP:9666"/>
        <dbReference type="Rhea" id="RHEA-COMP:9695"/>
        <dbReference type="ChEBI" id="CHEBI:30616"/>
        <dbReference type="ChEBI" id="CHEBI:33019"/>
        <dbReference type="ChEBI" id="CHEBI:58045"/>
        <dbReference type="ChEBI" id="CHEBI:78442"/>
        <dbReference type="ChEBI" id="CHEBI:78528"/>
        <dbReference type="ChEBI" id="CHEBI:456215"/>
        <dbReference type="EC" id="6.1.1.5"/>
    </reaction>
</comment>
<evidence type="ECO:0000256" key="11">
    <source>
        <dbReference type="ARBA" id="ARBA00048359"/>
    </source>
</evidence>
<keyword evidence="9 12" id="KW-0030">Aminoacyl-tRNA synthetase</keyword>
<dbReference type="InterPro" id="IPR033708">
    <property type="entry name" value="Anticodon_Ile_BEm"/>
</dbReference>
<feature type="binding site" evidence="12">
    <location>
        <position position="561"/>
    </location>
    <ligand>
        <name>L-isoleucyl-5'-AMP</name>
        <dbReference type="ChEBI" id="CHEBI:178002"/>
    </ligand>
</feature>
<dbReference type="GO" id="GO:0002161">
    <property type="term" value="F:aminoacyl-tRNA deacylase activity"/>
    <property type="evidence" value="ECO:0007669"/>
    <property type="project" value="InterPro"/>
</dbReference>
<evidence type="ECO:0000313" key="17">
    <source>
        <dbReference type="Proteomes" id="UP000183104"/>
    </source>
</evidence>
<dbReference type="Pfam" id="PF06827">
    <property type="entry name" value="zf-FPG_IleRS"/>
    <property type="match status" value="1"/>
</dbReference>
<keyword evidence="17" id="KW-1185">Reference proteome</keyword>
<evidence type="ECO:0000259" key="14">
    <source>
        <dbReference type="Pfam" id="PF06827"/>
    </source>
</evidence>
<dbReference type="STRING" id="381306.AN478_05550"/>
<feature type="binding site" evidence="12">
    <location>
        <position position="605"/>
    </location>
    <ligand>
        <name>ATP</name>
        <dbReference type="ChEBI" id="CHEBI:30616"/>
    </ligand>
</feature>
<dbReference type="GO" id="GO:0004822">
    <property type="term" value="F:isoleucine-tRNA ligase activity"/>
    <property type="evidence" value="ECO:0007669"/>
    <property type="project" value="UniProtKB-UniRule"/>
</dbReference>
<dbReference type="CDD" id="cd00818">
    <property type="entry name" value="IleRS_core"/>
    <property type="match status" value="1"/>
</dbReference>
<dbReference type="PANTHER" id="PTHR42765">
    <property type="entry name" value="SOLEUCYL-TRNA SYNTHETASE"/>
    <property type="match status" value="1"/>
</dbReference>
<evidence type="ECO:0000256" key="7">
    <source>
        <dbReference type="ARBA" id="ARBA00022840"/>
    </source>
</evidence>
<evidence type="ECO:0000256" key="12">
    <source>
        <dbReference type="HAMAP-Rule" id="MF_02002"/>
    </source>
</evidence>
<comment type="function">
    <text evidence="10 12">Catalyzes the attachment of isoleucine to tRNA(Ile). As IleRS can inadvertently accommodate and process structurally similar amino acids such as valine, to avoid such errors it has two additional distinct tRNA(Ile)-dependent editing activities. One activity is designated as 'pretransfer' editing and involves the hydrolysis of activated Val-AMP. The other activity is designated 'posttransfer' editing and involves deacylation of mischarged Val-tRNA(Ile).</text>
</comment>
<feature type="domain" description="Methionyl/Valyl/Leucyl/Isoleucyl-tRNA synthetase anticodon-binding" evidence="15">
    <location>
        <begin position="685"/>
        <end position="838"/>
    </location>
</feature>
<dbReference type="PROSITE" id="PS00178">
    <property type="entry name" value="AA_TRNA_LIGASE_I"/>
    <property type="match status" value="1"/>
</dbReference>
<feature type="binding site" evidence="12">
    <location>
        <position position="919"/>
    </location>
    <ligand>
        <name>Zn(2+)</name>
        <dbReference type="ChEBI" id="CHEBI:29105"/>
    </ligand>
</feature>
<dbReference type="PATRIC" id="fig|381306.5.peg.2303"/>
<dbReference type="GO" id="GO:0008270">
    <property type="term" value="F:zinc ion binding"/>
    <property type="evidence" value="ECO:0007669"/>
    <property type="project" value="UniProtKB-UniRule"/>
</dbReference>
<comment type="similarity">
    <text evidence="1 12">Belongs to the class-I aminoacyl-tRNA synthetase family. IleS type 1 subfamily.</text>
</comment>
<dbReference type="InterPro" id="IPR023585">
    <property type="entry name" value="Ile-tRNA-ligase_type1"/>
</dbReference>
<evidence type="ECO:0000256" key="2">
    <source>
        <dbReference type="ARBA" id="ARBA00022490"/>
    </source>
</evidence>
<comment type="subunit">
    <text evidence="12">Monomer.</text>
</comment>
<dbReference type="PRINTS" id="PR00984">
    <property type="entry name" value="TRNASYNTHILE"/>
</dbReference>
<dbReference type="InterPro" id="IPR010663">
    <property type="entry name" value="Znf_FPG/IleRS"/>
</dbReference>
<feature type="binding site" evidence="12">
    <location>
        <position position="902"/>
    </location>
    <ligand>
        <name>Zn(2+)</name>
        <dbReference type="ChEBI" id="CHEBI:29105"/>
    </ligand>
</feature>
<feature type="domain" description="Aminoacyl-tRNA synthetase class Ia" evidence="13">
    <location>
        <begin position="28"/>
        <end position="641"/>
    </location>
</feature>
<dbReference type="AlphaFoldDB" id="A0A0P9EE41"/>
<feature type="domain" description="Zinc finger FPG/IleRS-type" evidence="14">
    <location>
        <begin position="898"/>
        <end position="924"/>
    </location>
</feature>
<dbReference type="InterPro" id="IPR014729">
    <property type="entry name" value="Rossmann-like_a/b/a_fold"/>
</dbReference>
<evidence type="ECO:0000256" key="1">
    <source>
        <dbReference type="ARBA" id="ARBA00006887"/>
    </source>
</evidence>
<dbReference type="FunFam" id="3.40.50.620:FF:000042">
    <property type="entry name" value="Isoleucine--tRNA ligase"/>
    <property type="match status" value="1"/>
</dbReference>
<dbReference type="Pfam" id="PF08264">
    <property type="entry name" value="Anticodon_1"/>
    <property type="match status" value="1"/>
</dbReference>
<dbReference type="InterPro" id="IPR002300">
    <property type="entry name" value="aa-tRNA-synth_Ia"/>
</dbReference>
<gene>
    <name evidence="12" type="primary">ileS</name>
    <name evidence="16" type="ORF">SAMN05661077_2270</name>
</gene>
<dbReference type="SUPFAM" id="SSF50677">
    <property type="entry name" value="ValRS/IleRS/LeuRS editing domain"/>
    <property type="match status" value="1"/>
</dbReference>
<keyword evidence="4 12" id="KW-0479">Metal-binding</keyword>
<dbReference type="FunFam" id="1.10.730.20:FF:000001">
    <property type="entry name" value="Isoleucine--tRNA ligase"/>
    <property type="match status" value="1"/>
</dbReference>
<protein>
    <recommendedName>
        <fullName evidence="12">Isoleucine--tRNA ligase</fullName>
        <ecNumber evidence="12">6.1.1.5</ecNumber>
    </recommendedName>
    <alternativeName>
        <fullName evidence="12">Isoleucyl-tRNA synthetase</fullName>
        <shortName evidence="12">IleRS</shortName>
    </alternativeName>
</protein>
<dbReference type="InterPro" id="IPR009080">
    <property type="entry name" value="tRNAsynth_Ia_anticodon-bd"/>
</dbReference>
<evidence type="ECO:0000256" key="9">
    <source>
        <dbReference type="ARBA" id="ARBA00023146"/>
    </source>
</evidence>
<dbReference type="HAMAP" id="MF_02002">
    <property type="entry name" value="Ile_tRNA_synth_type1"/>
    <property type="match status" value="1"/>
</dbReference>
<feature type="short sequence motif" description="'HIGH' region" evidence="12">
    <location>
        <begin position="57"/>
        <end position="67"/>
    </location>
</feature>
<dbReference type="GO" id="GO:0000049">
    <property type="term" value="F:tRNA binding"/>
    <property type="evidence" value="ECO:0007669"/>
    <property type="project" value="InterPro"/>
</dbReference>
<comment type="domain">
    <text evidence="12">IleRS has two distinct active sites: one for aminoacylation and one for editing. The misactivated valine is translocated from the active site to the editing site, which sterically excludes the correctly activated isoleucine. The single editing site contains two valyl binding pockets, one specific for each substrate (Val-AMP or Val-tRNA(Ile)).</text>
</comment>
<dbReference type="Gene3D" id="3.90.740.10">
    <property type="entry name" value="Valyl/Leucyl/Isoleucyl-tRNA synthetase, editing domain"/>
    <property type="match status" value="1"/>
</dbReference>
<dbReference type="Pfam" id="PF00133">
    <property type="entry name" value="tRNA-synt_1"/>
    <property type="match status" value="1"/>
</dbReference>
<keyword evidence="5 12" id="KW-0547">Nucleotide-binding</keyword>
<dbReference type="InterPro" id="IPR050081">
    <property type="entry name" value="Ile-tRNA_ligase"/>
</dbReference>
<dbReference type="Proteomes" id="UP000183104">
    <property type="component" value="Unassembled WGS sequence"/>
</dbReference>
<feature type="binding site" evidence="12">
    <location>
        <position position="899"/>
    </location>
    <ligand>
        <name>Zn(2+)</name>
        <dbReference type="ChEBI" id="CHEBI:29105"/>
    </ligand>
</feature>
<reference evidence="17" key="1">
    <citation type="submission" date="2016-10" db="EMBL/GenBank/DDBJ databases">
        <authorList>
            <person name="Varghese N."/>
        </authorList>
    </citation>
    <scope>NUCLEOTIDE SEQUENCE [LARGE SCALE GENOMIC DNA]</scope>
    <source>
        <strain evidence="17">HL 19</strain>
    </source>
</reference>
<evidence type="ECO:0000313" key="16">
    <source>
        <dbReference type="EMBL" id="SCY48800.1"/>
    </source>
</evidence>
<evidence type="ECO:0000259" key="13">
    <source>
        <dbReference type="Pfam" id="PF00133"/>
    </source>
</evidence>
<evidence type="ECO:0000256" key="4">
    <source>
        <dbReference type="ARBA" id="ARBA00022723"/>
    </source>
</evidence>
<dbReference type="GO" id="GO:0005524">
    <property type="term" value="F:ATP binding"/>
    <property type="evidence" value="ECO:0007669"/>
    <property type="project" value="UniProtKB-UniRule"/>
</dbReference>
<dbReference type="OrthoDB" id="9810365at2"/>
<evidence type="ECO:0000256" key="5">
    <source>
        <dbReference type="ARBA" id="ARBA00022741"/>
    </source>
</evidence>
<sequence length="936" mass="104266">MSYKDTLNLPKTEFPMRAGLPKREPEQLARWAENDTYRKVREAAQGRPKFILHDGPPYANGHIHIGHAVNKVLKDVICKSRHLAGFDAPYVPGWDCHGLPIEQKVEEQLAEAGEEVTAAEFRRRCREYAQTYIDVQREEFKRLGVAGEWEAPYVTMDYAYEAQIVRELGKVLEAGNIYRGAKPVHWCVQCGSALAEAEVEYHDRTDPAIDVAFPVAEGLEAACPGAGEDVAAVIWTTTPWTLPANRAVAVHPDLEYAVIEGNGRRYLVAQELASEVAARWGLGEPAVVARCRGRDLEGVRLRHPFLEDRVVAVVLGEHVTIEAGTGCVHTAPGHGQDDYLVGQRYDLPVDTRVDEAGRFKEDTPHFAGQEALKANKGVVALLEERGMLVHREDLAHSYPHCWRHKTPVLFRATPQWFISLAENDLRNKAMAAIGETTWIPASGEHRIHGMVENRPDWCISRQRLWGVPLTLVACDGCGAPVEDPAVMEAVAAAVEERGVDAWFDMDLSEVVSGDRTCAHCGGGSFHKVEDILDVWFDSGVSHAAVLEKRDDLQSPADLYLEGSDQHRGWFQSSLIESVLTRGRAPYKGVLTHGFTVDAEGKKMSKSAGNVIAPQDVMERLGADILRLWVSAQDYSGDIRISDEILDQLAGAYRRIRNTGRFILGNLAGFEPKRDALAPADLLEMDRWILAEAAEVQRDVARAYDEYAFHKVYSRVHQFCAETLSSFYLDILKDRLYTMPSESRGRRSAQTAMQHVLEALVRWLAPVLSFTAEEIWRHMAGKRSESVLLETYYELPEVADPEGLRERWARLRAVRAAVDGVLEPMRADKTIGSALDAEVDLYADGELRELLEAYAPELRFMLLTSEARLRPAAEAPAEAVAAEEPQGLRVAARVSGAPKCGRCWHRRESVGSHAEHPELCDRCVANVEGEGERRQAI</sequence>
<dbReference type="SUPFAM" id="SSF47323">
    <property type="entry name" value="Anticodon-binding domain of a subclass of class I aminoacyl-tRNA synthetases"/>
    <property type="match status" value="1"/>
</dbReference>
<dbReference type="InterPro" id="IPR001412">
    <property type="entry name" value="aa-tRNA-synth_I_CS"/>
</dbReference>
<dbReference type="Gene3D" id="1.10.730.20">
    <property type="match status" value="1"/>
</dbReference>
<keyword evidence="3 12" id="KW-0436">Ligase</keyword>
<evidence type="ECO:0000256" key="3">
    <source>
        <dbReference type="ARBA" id="ARBA00022598"/>
    </source>
</evidence>
<dbReference type="EC" id="6.1.1.5" evidence="12"/>
<dbReference type="CDD" id="cd07960">
    <property type="entry name" value="Anticodon_Ia_Ile_BEm"/>
    <property type="match status" value="1"/>
</dbReference>
<keyword evidence="8 12" id="KW-0648">Protein biosynthesis</keyword>
<proteinExistence type="inferred from homology"/>
<evidence type="ECO:0000256" key="10">
    <source>
        <dbReference type="ARBA" id="ARBA00025217"/>
    </source>
</evidence>
<keyword evidence="6 12" id="KW-0862">Zinc</keyword>
<evidence type="ECO:0000259" key="15">
    <source>
        <dbReference type="Pfam" id="PF08264"/>
    </source>
</evidence>
<feature type="short sequence motif" description="'KMSKS' region" evidence="12">
    <location>
        <begin position="602"/>
        <end position="606"/>
    </location>
</feature>
<dbReference type="InterPro" id="IPR002301">
    <property type="entry name" value="Ile-tRNA-ligase"/>
</dbReference>
<dbReference type="SUPFAM" id="SSF52374">
    <property type="entry name" value="Nucleotidylyl transferase"/>
    <property type="match status" value="1"/>
</dbReference>
<dbReference type="PANTHER" id="PTHR42765:SF1">
    <property type="entry name" value="ISOLEUCINE--TRNA LIGASE, MITOCHONDRIAL"/>
    <property type="match status" value="1"/>
</dbReference>
<accession>A0A0P9EE41</accession>
<keyword evidence="2 12" id="KW-0963">Cytoplasm</keyword>
<comment type="cofactor">
    <cofactor evidence="12">
        <name>Zn(2+)</name>
        <dbReference type="ChEBI" id="CHEBI:29105"/>
    </cofactor>
    <text evidence="12">Binds 1 zinc ion per subunit.</text>
</comment>
<organism evidence="16 17">
    <name type="scientific">Thiohalorhabdus denitrificans</name>
    <dbReference type="NCBI Taxonomy" id="381306"/>
    <lineage>
        <taxon>Bacteria</taxon>
        <taxon>Pseudomonadati</taxon>
        <taxon>Pseudomonadota</taxon>
        <taxon>Gammaproteobacteria</taxon>
        <taxon>Thiohalorhabdales</taxon>
        <taxon>Thiohalorhabdaceae</taxon>
        <taxon>Thiohalorhabdus</taxon>
    </lineage>
</organism>
<name>A0A0P9EE41_9GAMM</name>
<dbReference type="Gene3D" id="3.40.50.620">
    <property type="entry name" value="HUPs"/>
    <property type="match status" value="2"/>
</dbReference>
<evidence type="ECO:0000256" key="6">
    <source>
        <dbReference type="ARBA" id="ARBA00022833"/>
    </source>
</evidence>
<dbReference type="EMBL" id="FMUN01000006">
    <property type="protein sequence ID" value="SCY48800.1"/>
    <property type="molecule type" value="Genomic_DNA"/>
</dbReference>
<dbReference type="GO" id="GO:0005829">
    <property type="term" value="C:cytosol"/>
    <property type="evidence" value="ECO:0007669"/>
    <property type="project" value="TreeGrafter"/>
</dbReference>
<comment type="subcellular location">
    <subcellularLocation>
        <location evidence="12">Cytoplasm</location>
    </subcellularLocation>
</comment>
<dbReference type="Gene3D" id="1.10.10.830">
    <property type="entry name" value="Ile-tRNA synthetase CP2 domain-like"/>
    <property type="match status" value="1"/>
</dbReference>
<dbReference type="InterPro" id="IPR009008">
    <property type="entry name" value="Val/Leu/Ile-tRNA-synth_edit"/>
</dbReference>
<feature type="binding site" evidence="12">
    <location>
        <position position="922"/>
    </location>
    <ligand>
        <name>Zn(2+)</name>
        <dbReference type="ChEBI" id="CHEBI:29105"/>
    </ligand>
</feature>
<evidence type="ECO:0000256" key="8">
    <source>
        <dbReference type="ARBA" id="ARBA00022917"/>
    </source>
</evidence>
<dbReference type="NCBIfam" id="TIGR00392">
    <property type="entry name" value="ileS"/>
    <property type="match status" value="1"/>
</dbReference>